<reference evidence="2 3" key="1">
    <citation type="submission" date="2014-03" db="EMBL/GenBank/DDBJ databases">
        <title>Bradyrhizobium valentinum sp. nov., isolated from effective nodules of Lupinus mariae-josephae, a lupine endemic of basic-lime soils in Eastern Spain.</title>
        <authorList>
            <person name="Duran D."/>
            <person name="Rey L."/>
            <person name="Navarro A."/>
            <person name="Busquets A."/>
            <person name="Imperial J."/>
            <person name="Ruiz-Argueso T."/>
        </authorList>
    </citation>
    <scope>NUCLEOTIDE SEQUENCE [LARGE SCALE GENOMIC DNA]</scope>
    <source>
        <strain evidence="2 3">PAC68</strain>
    </source>
</reference>
<dbReference type="STRING" id="280332.CQ12_39580"/>
<keyword evidence="3" id="KW-1185">Reference proteome</keyword>
<comment type="caution">
    <text evidence="2">The sequence shown here is derived from an EMBL/GenBank/DDBJ whole genome shotgun (WGS) entry which is preliminary data.</text>
</comment>
<evidence type="ECO:0000256" key="1">
    <source>
        <dbReference type="SAM" id="MobiDB-lite"/>
    </source>
</evidence>
<evidence type="ECO:0000313" key="2">
    <source>
        <dbReference type="EMBL" id="KRR03413.1"/>
    </source>
</evidence>
<name>A0A0R3LD16_9BRAD</name>
<feature type="region of interest" description="Disordered" evidence="1">
    <location>
        <begin position="1"/>
        <end position="32"/>
    </location>
</feature>
<dbReference type="AlphaFoldDB" id="A0A0R3LD16"/>
<accession>A0A0R3LD16</accession>
<proteinExistence type="predicted"/>
<evidence type="ECO:0000313" key="3">
    <source>
        <dbReference type="Proteomes" id="UP000050863"/>
    </source>
</evidence>
<sequence length="67" mass="7647">MFRQAPWQAQVRDEYRTGRSDQTDGQKTENPPDFAGFFDLAIAAPSMKAALEAWAQTAISFIRARRR</sequence>
<dbReference type="EMBL" id="LLXZ01000146">
    <property type="protein sequence ID" value="KRR03413.1"/>
    <property type="molecule type" value="Genomic_DNA"/>
</dbReference>
<organism evidence="2 3">
    <name type="scientific">Bradyrhizobium jicamae</name>
    <dbReference type="NCBI Taxonomy" id="280332"/>
    <lineage>
        <taxon>Bacteria</taxon>
        <taxon>Pseudomonadati</taxon>
        <taxon>Pseudomonadota</taxon>
        <taxon>Alphaproteobacteria</taxon>
        <taxon>Hyphomicrobiales</taxon>
        <taxon>Nitrobacteraceae</taxon>
        <taxon>Bradyrhizobium</taxon>
    </lineage>
</organism>
<feature type="compositionally biased region" description="Basic and acidic residues" evidence="1">
    <location>
        <begin position="11"/>
        <end position="27"/>
    </location>
</feature>
<gene>
    <name evidence="2" type="ORF">CQ12_39580</name>
</gene>
<dbReference type="Proteomes" id="UP000050863">
    <property type="component" value="Unassembled WGS sequence"/>
</dbReference>
<protein>
    <submittedName>
        <fullName evidence="2">Uncharacterized protein</fullName>
    </submittedName>
</protein>